<comment type="caution">
    <text evidence="2">The sequence shown here is derived from an EMBL/GenBank/DDBJ whole genome shotgun (WGS) entry which is preliminary data.</text>
</comment>
<keyword evidence="3" id="KW-1185">Reference proteome</keyword>
<dbReference type="EMBL" id="CAJNOB010000034">
    <property type="protein sequence ID" value="CAF0700999.1"/>
    <property type="molecule type" value="Genomic_DNA"/>
</dbReference>
<name>A0A8J2BQ80_9BACT</name>
<proteinExistence type="predicted"/>
<organism evidence="2 3">
    <name type="scientific">Candidatus Methylacidithermus pantelleriae</name>
    <dbReference type="NCBI Taxonomy" id="2744239"/>
    <lineage>
        <taxon>Bacteria</taxon>
        <taxon>Pseudomonadati</taxon>
        <taxon>Verrucomicrobiota</taxon>
        <taxon>Methylacidiphilae</taxon>
        <taxon>Methylacidiphilales</taxon>
        <taxon>Methylacidiphilaceae</taxon>
        <taxon>Candidatus Methylacidithermus</taxon>
    </lineage>
</organism>
<evidence type="ECO:0000313" key="2">
    <source>
        <dbReference type="EMBL" id="CAF0700999.1"/>
    </source>
</evidence>
<feature type="domain" description="Knr4/Smi1-like" evidence="1">
    <location>
        <begin position="33"/>
        <end position="125"/>
    </location>
</feature>
<evidence type="ECO:0000259" key="1">
    <source>
        <dbReference type="Pfam" id="PF09346"/>
    </source>
</evidence>
<dbReference type="AlphaFoldDB" id="A0A8J2BQ80"/>
<dbReference type="InterPro" id="IPR018958">
    <property type="entry name" value="Knr4/Smi1-like_dom"/>
</dbReference>
<sequence length="158" mass="18752">MEREVEQAIRRIRKRQEKRMGITRPPCYPDALAAAIEECRSRLGFELPQFYRDFLRLTNGWTVGASSFYYVVDPDSPLEWLRVPEGSLELFCANEACRACGMDPKLFAFGDNEFILYCYDTRTGQFEWREKSGLEKQVARFNREWEFFRRIFEMEGEA</sequence>
<accession>A0A8J2BQ80</accession>
<gene>
    <name evidence="2" type="ORF">MPNT_40103</name>
</gene>
<dbReference type="Proteomes" id="UP000663859">
    <property type="component" value="Unassembled WGS sequence"/>
</dbReference>
<reference evidence="2" key="1">
    <citation type="submission" date="2021-02" db="EMBL/GenBank/DDBJ databases">
        <authorList>
            <person name="Cremers G."/>
            <person name="Picone N."/>
        </authorList>
    </citation>
    <scope>NUCLEOTIDE SEQUENCE</scope>
    <source>
        <strain evidence="2">PQ17</strain>
    </source>
</reference>
<protein>
    <recommendedName>
        <fullName evidence="1">Knr4/Smi1-like domain-containing protein</fullName>
    </recommendedName>
</protein>
<evidence type="ECO:0000313" key="3">
    <source>
        <dbReference type="Proteomes" id="UP000663859"/>
    </source>
</evidence>
<dbReference type="NCBIfam" id="NF038335">
    <property type="entry name" value="YPO0640_fam"/>
    <property type="match status" value="1"/>
</dbReference>
<dbReference type="Pfam" id="PF09346">
    <property type="entry name" value="SMI1_KNR4"/>
    <property type="match status" value="1"/>
</dbReference>
<dbReference type="Gene3D" id="3.40.1580.10">
    <property type="entry name" value="SMI1/KNR4-like"/>
    <property type="match status" value="1"/>
</dbReference>
<dbReference type="SUPFAM" id="SSF160631">
    <property type="entry name" value="SMI1/KNR4-like"/>
    <property type="match status" value="1"/>
</dbReference>
<dbReference type="InterPro" id="IPR037883">
    <property type="entry name" value="Knr4/Smi1-like_sf"/>
</dbReference>